<comment type="catalytic activity">
    <reaction evidence="9">
        <text>2-oxoglutarate + O2 + 2 H(+) = ethene + 3 CO2 + H2O</text>
        <dbReference type="Rhea" id="RHEA:31523"/>
        <dbReference type="ChEBI" id="CHEBI:15377"/>
        <dbReference type="ChEBI" id="CHEBI:15378"/>
        <dbReference type="ChEBI" id="CHEBI:15379"/>
        <dbReference type="ChEBI" id="CHEBI:16526"/>
        <dbReference type="ChEBI" id="CHEBI:16810"/>
        <dbReference type="ChEBI" id="CHEBI:18153"/>
        <dbReference type="EC" id="1.13.12.19"/>
    </reaction>
</comment>
<comment type="pathway">
    <text evidence="2">Alkene biosynthesis; ethylene biosynthesis via 2-oxoglutarate.</text>
</comment>
<dbReference type="GO" id="GO:0046872">
    <property type="term" value="F:metal ion binding"/>
    <property type="evidence" value="ECO:0007669"/>
    <property type="project" value="UniProtKB-KW"/>
</dbReference>
<dbReference type="EC" id="1.14.20.7" evidence="3"/>
<evidence type="ECO:0000256" key="8">
    <source>
        <dbReference type="ARBA" id="ARBA00031282"/>
    </source>
</evidence>
<dbReference type="PROSITE" id="PS51471">
    <property type="entry name" value="FE2OG_OXY"/>
    <property type="match status" value="1"/>
</dbReference>
<dbReference type="InterPro" id="IPR005123">
    <property type="entry name" value="Oxoglu/Fe-dep_dioxygenase_dom"/>
</dbReference>
<proteinExistence type="inferred from homology"/>
<sequence>MTKSDLVQLDDRLHAQRQTFDRLPIVDVGPLLDGSDARSVAKEFRWALANVGFMYIKNHGISEKFLDETFAQAKAFFNLPLEEKMKLHVSNSGVALRGYIEIFGENTDPSKTKDLKECFDIGPERPSVESPFFGPNQWPATLPGFRETVFAYHEAMKELSITLLRGIALSLDLSPDFFEPRTKDPITTQRLQRYPPQTGVVDERIIGIGAHTDFGSLGIIAQDSAGGLQVMNRNGIWVEGMPVPGTFVVNIGDLLQKLTNDVYLANLHRVVNTSGRERYSIPFFIDADHDAVFAPLESCVSEANPGQYPPITCGAYKFGKYIKHFPHLRGRDGYGTAPPAMTSSNSG</sequence>
<reference evidence="14" key="1">
    <citation type="submission" date="2014-08" db="EMBL/GenBank/DDBJ databases">
        <authorList>
            <person name="Moulin L."/>
        </authorList>
    </citation>
    <scope>NUCLEOTIDE SEQUENCE [LARGE SCALE GENOMIC DNA]</scope>
</reference>
<evidence type="ECO:0000256" key="3">
    <source>
        <dbReference type="ARBA" id="ARBA00012293"/>
    </source>
</evidence>
<evidence type="ECO:0000313" key="13">
    <source>
        <dbReference type="EMBL" id="CDX21084.1"/>
    </source>
</evidence>
<protein>
    <recommendedName>
        <fullName evidence="5">2-oxoglutarate-dependent ethylene/succinate-forming enzyme</fullName>
        <ecNumber evidence="4">1.13.12.19</ecNumber>
        <ecNumber evidence="3">1.14.20.7</ecNumber>
    </recommendedName>
    <alternativeName>
        <fullName evidence="7">2-oxoglutarate dioxygenase (ethylene-forming)</fullName>
    </alternativeName>
    <alternativeName>
        <fullName evidence="8">2-oxoglutarate/L-arginine monooxygenase/decarboxylase (succinate-forming)</fullName>
    </alternativeName>
</protein>
<dbReference type="Pfam" id="PF03171">
    <property type="entry name" value="2OG-FeII_Oxy"/>
    <property type="match status" value="1"/>
</dbReference>
<dbReference type="GO" id="GO:0051213">
    <property type="term" value="F:dioxygenase activity"/>
    <property type="evidence" value="ECO:0007669"/>
    <property type="project" value="UniProtKB-KW"/>
</dbReference>
<name>A0A090FQ54_MESPL</name>
<dbReference type="GO" id="GO:0009693">
    <property type="term" value="P:ethylene biosynthetic process"/>
    <property type="evidence" value="ECO:0007669"/>
    <property type="project" value="UniProtKB-KW"/>
</dbReference>
<keyword evidence="6" id="KW-0266">Ethylene biosynthesis</keyword>
<dbReference type="AlphaFoldDB" id="A0A090FQ54"/>
<dbReference type="PANTHER" id="PTHR47990">
    <property type="entry name" value="2-OXOGLUTARATE (2OG) AND FE(II)-DEPENDENT OXYGENASE SUPERFAMILY PROTEIN-RELATED"/>
    <property type="match status" value="1"/>
</dbReference>
<comment type="similarity">
    <text evidence="11">Belongs to the iron/ascorbate-dependent oxidoreductase family.</text>
</comment>
<evidence type="ECO:0000256" key="11">
    <source>
        <dbReference type="RuleBase" id="RU003682"/>
    </source>
</evidence>
<evidence type="ECO:0000256" key="10">
    <source>
        <dbReference type="ARBA" id="ARBA00049359"/>
    </source>
</evidence>
<comment type="catalytic activity">
    <reaction evidence="10">
        <text>L-arginine + 2-oxoglutarate + O2 = guanidine + L-glutamate 5-semialdehyde + succinate + CO2</text>
        <dbReference type="Rhea" id="RHEA:31535"/>
        <dbReference type="ChEBI" id="CHEBI:15379"/>
        <dbReference type="ChEBI" id="CHEBI:16526"/>
        <dbReference type="ChEBI" id="CHEBI:16810"/>
        <dbReference type="ChEBI" id="CHEBI:30031"/>
        <dbReference type="ChEBI" id="CHEBI:30087"/>
        <dbReference type="ChEBI" id="CHEBI:32682"/>
        <dbReference type="ChEBI" id="CHEBI:58066"/>
        <dbReference type="EC" id="1.14.20.7"/>
    </reaction>
</comment>
<dbReference type="InterPro" id="IPR026992">
    <property type="entry name" value="DIOX_N"/>
</dbReference>
<accession>A0A090FQ54</accession>
<comment type="cofactor">
    <cofactor evidence="1">
        <name>Fe(2+)</name>
        <dbReference type="ChEBI" id="CHEBI:29033"/>
    </cofactor>
</comment>
<evidence type="ECO:0000256" key="6">
    <source>
        <dbReference type="ARBA" id="ARBA00022666"/>
    </source>
</evidence>
<feature type="domain" description="Fe2OG dioxygenase" evidence="12">
    <location>
        <begin position="184"/>
        <end position="287"/>
    </location>
</feature>
<keyword evidence="11" id="KW-0408">Iron</keyword>
<evidence type="ECO:0000256" key="9">
    <source>
        <dbReference type="ARBA" id="ARBA00047725"/>
    </source>
</evidence>
<evidence type="ECO:0000259" key="12">
    <source>
        <dbReference type="PROSITE" id="PS51471"/>
    </source>
</evidence>
<keyword evidence="14" id="KW-1185">Reference proteome</keyword>
<keyword evidence="13" id="KW-0223">Dioxygenase</keyword>
<gene>
    <name evidence="13" type="ORF">MPL3356_340169</name>
</gene>
<dbReference type="EMBL" id="CCMZ01000028">
    <property type="protein sequence ID" value="CDX21084.1"/>
    <property type="molecule type" value="Genomic_DNA"/>
</dbReference>
<dbReference type="InterPro" id="IPR027443">
    <property type="entry name" value="IPNS-like_sf"/>
</dbReference>
<evidence type="ECO:0000256" key="7">
    <source>
        <dbReference type="ARBA" id="ARBA00031011"/>
    </source>
</evidence>
<evidence type="ECO:0000256" key="5">
    <source>
        <dbReference type="ARBA" id="ARBA00019045"/>
    </source>
</evidence>
<dbReference type="Pfam" id="PF14226">
    <property type="entry name" value="DIOX_N"/>
    <property type="match status" value="1"/>
</dbReference>
<dbReference type="GO" id="GO:0102276">
    <property type="term" value="F:2-oxoglutarate oxygenase/decarboxylase (ethylene-forming) activity"/>
    <property type="evidence" value="ECO:0007669"/>
    <property type="project" value="UniProtKB-EC"/>
</dbReference>
<evidence type="ECO:0000313" key="14">
    <source>
        <dbReference type="Proteomes" id="UP000045285"/>
    </source>
</evidence>
<dbReference type="InterPro" id="IPR050231">
    <property type="entry name" value="Iron_ascorbate_oxido_reductase"/>
</dbReference>
<keyword evidence="11" id="KW-0479">Metal-binding</keyword>
<dbReference type="EC" id="1.13.12.19" evidence="4"/>
<dbReference type="Gene3D" id="2.60.120.330">
    <property type="entry name" value="B-lactam Antibiotic, Isopenicillin N Synthase, Chain"/>
    <property type="match status" value="1"/>
</dbReference>
<dbReference type="InterPro" id="IPR044861">
    <property type="entry name" value="IPNS-like_FE2OG_OXY"/>
</dbReference>
<evidence type="ECO:0000256" key="4">
    <source>
        <dbReference type="ARBA" id="ARBA00012531"/>
    </source>
</evidence>
<organism evidence="13 14">
    <name type="scientific">Mesorhizobium plurifarium</name>
    <dbReference type="NCBI Taxonomy" id="69974"/>
    <lineage>
        <taxon>Bacteria</taxon>
        <taxon>Pseudomonadati</taxon>
        <taxon>Pseudomonadota</taxon>
        <taxon>Alphaproteobacteria</taxon>
        <taxon>Hyphomicrobiales</taxon>
        <taxon>Phyllobacteriaceae</taxon>
        <taxon>Mesorhizobium</taxon>
    </lineage>
</organism>
<evidence type="ECO:0000256" key="1">
    <source>
        <dbReference type="ARBA" id="ARBA00001954"/>
    </source>
</evidence>
<evidence type="ECO:0000256" key="2">
    <source>
        <dbReference type="ARBA" id="ARBA00004767"/>
    </source>
</evidence>
<dbReference type="SUPFAM" id="SSF51197">
    <property type="entry name" value="Clavaminate synthase-like"/>
    <property type="match status" value="1"/>
</dbReference>
<dbReference type="PRINTS" id="PR00682">
    <property type="entry name" value="IPNSYNTHASE"/>
</dbReference>
<keyword evidence="11" id="KW-0560">Oxidoreductase</keyword>
<dbReference type="Proteomes" id="UP000045285">
    <property type="component" value="Unassembled WGS sequence"/>
</dbReference>